<dbReference type="SUPFAM" id="SSF53822">
    <property type="entry name" value="Periplasmic binding protein-like I"/>
    <property type="match status" value="1"/>
</dbReference>
<keyword evidence="1" id="KW-0472">Membrane</keyword>
<proteinExistence type="predicted"/>
<evidence type="ECO:0000256" key="1">
    <source>
        <dbReference type="ARBA" id="ARBA00023136"/>
    </source>
</evidence>
<dbReference type="CDD" id="cd06339">
    <property type="entry name" value="PBP1_YraM_LppC_lipoprotein-like"/>
    <property type="match status" value="1"/>
</dbReference>
<dbReference type="InterPro" id="IPR007443">
    <property type="entry name" value="LpoA"/>
</dbReference>
<accession>A0ABT3SQF0</accession>
<dbReference type="Gene3D" id="1.25.40.650">
    <property type="match status" value="1"/>
</dbReference>
<reference evidence="3" key="1">
    <citation type="submission" date="2019-02" db="EMBL/GenBank/DDBJ databases">
        <authorList>
            <person name="Li S.-H."/>
        </authorList>
    </citation>
    <scope>NUCLEOTIDE SEQUENCE</scope>
    <source>
        <strain evidence="3">IMCC8485</strain>
    </source>
</reference>
<feature type="region of interest" description="Disordered" evidence="2">
    <location>
        <begin position="28"/>
        <end position="54"/>
    </location>
</feature>
<dbReference type="PANTHER" id="PTHR38038:SF1">
    <property type="entry name" value="PENICILLIN-BINDING PROTEIN ACTIVATOR LPOA"/>
    <property type="match status" value="1"/>
</dbReference>
<dbReference type="EMBL" id="SHNP01000001">
    <property type="protein sequence ID" value="MCX2972192.1"/>
    <property type="molecule type" value="Genomic_DNA"/>
</dbReference>
<dbReference type="InterPro" id="IPR028082">
    <property type="entry name" value="Peripla_BP_I"/>
</dbReference>
<dbReference type="Pfam" id="PF04348">
    <property type="entry name" value="LppC"/>
    <property type="match status" value="1"/>
</dbReference>
<dbReference type="PROSITE" id="PS51257">
    <property type="entry name" value="PROKAR_LIPOPROTEIN"/>
    <property type="match status" value="1"/>
</dbReference>
<keyword evidence="4" id="KW-1185">Reference proteome</keyword>
<feature type="compositionally biased region" description="Polar residues" evidence="2">
    <location>
        <begin position="33"/>
        <end position="54"/>
    </location>
</feature>
<dbReference type="PANTHER" id="PTHR38038">
    <property type="entry name" value="PENICILLIN-BINDING PROTEIN ACTIVATOR LPOA"/>
    <property type="match status" value="1"/>
</dbReference>
<protein>
    <submittedName>
        <fullName evidence="3">Penicillin-binding protein activator</fullName>
    </submittedName>
</protein>
<sequence length="598" mass="65360">MTVKQSQFLHPAALALIALLLQGCGSVPPQDKSAGTSTTQSTFKNQTSETNVQLPPSQFHPQFAEADEALRQLDWMTASTVLALLDEEALTRNDRDYRDYLLARIDYVRGDQVQASTRLKALDRPEVALGIAYRSYNFQRHLLSLQRAYLDSARLGVRIMEIAPAKDLPGLKRSLWHDLQRSPESEIAQARSSAADPTWLGWLELANIANDNATTLRTALPRWQINYPGHPAASPLPGGLEYMLEPAVTPQQVALVLPLSGRLAPAGKAIRDGYLAHYFTARNKGDAPTEIKVIDSDLYGSATEAYTVAVQQGAQLVVGPLSKASVAELAKQTNRVVPTIALNRIDQPVATSATALVQLSLAPADEARQLARLAFGDGGRRALVLRPAGRWGDEMESALDEQWRALGGTTTQVISYTGKDDYSSSVKSGLGIEASEQRRRKLRDMLAINLEFTPRRRADLDTVFMLSRTPEEARAIKPLLAFHYAGALPVYASSSAYGARDDSRNQDLNGTTIVELPWLLGSNPALQQSLVGANSDYYTRLNALGADAYLLQSRLVQLQAGPDALIRGDTGLLTMNSQLQIVRELPPARFDGDRLKSL</sequence>
<gene>
    <name evidence="3" type="ORF">EYC87_01150</name>
</gene>
<dbReference type="Proteomes" id="UP001143307">
    <property type="component" value="Unassembled WGS sequence"/>
</dbReference>
<dbReference type="RefSeq" id="WP_279251239.1">
    <property type="nucleotide sequence ID" value="NZ_SHNP01000001.1"/>
</dbReference>
<dbReference type="Gene3D" id="3.40.50.2300">
    <property type="match status" value="2"/>
</dbReference>
<evidence type="ECO:0000256" key="2">
    <source>
        <dbReference type="SAM" id="MobiDB-lite"/>
    </source>
</evidence>
<comment type="caution">
    <text evidence="3">The sequence shown here is derived from an EMBL/GenBank/DDBJ whole genome shotgun (WGS) entry which is preliminary data.</text>
</comment>
<evidence type="ECO:0000313" key="3">
    <source>
        <dbReference type="EMBL" id="MCX2972192.1"/>
    </source>
</evidence>
<organism evidence="3 4">
    <name type="scientific">Candidatus Seongchinamella marina</name>
    <dbReference type="NCBI Taxonomy" id="2518990"/>
    <lineage>
        <taxon>Bacteria</taxon>
        <taxon>Pseudomonadati</taxon>
        <taxon>Pseudomonadota</taxon>
        <taxon>Gammaproteobacteria</taxon>
        <taxon>Cellvibrionales</taxon>
        <taxon>Halieaceae</taxon>
        <taxon>Seongchinamella</taxon>
    </lineage>
</organism>
<evidence type="ECO:0000313" key="4">
    <source>
        <dbReference type="Proteomes" id="UP001143307"/>
    </source>
</evidence>
<name>A0ABT3SQF0_9GAMM</name>